<name>A0A5R9F7S2_9BACL</name>
<gene>
    <name evidence="2" type="ORF">FCL54_01870</name>
</gene>
<dbReference type="AlphaFoldDB" id="A0A5R9F7S2"/>
<dbReference type="RefSeq" id="WP_138122572.1">
    <property type="nucleotide sequence ID" value="NZ_SWLG01000001.1"/>
</dbReference>
<organism evidence="2 3">
    <name type="scientific">Exobacillus caeni</name>
    <dbReference type="NCBI Taxonomy" id="2574798"/>
    <lineage>
        <taxon>Bacteria</taxon>
        <taxon>Bacillati</taxon>
        <taxon>Bacillota</taxon>
        <taxon>Bacilli</taxon>
        <taxon>Bacillales</taxon>
        <taxon>Guptibacillaceae</taxon>
        <taxon>Exobacillus</taxon>
    </lineage>
</organism>
<sequence length="147" mass="16421">MSENNQNNINTKDFLIGSLIGGIVGAATALLMAPKSGKELRSDINEQASVVKDKTMQFRETAMEKGTEFANRAKDKSSSVYKQVSDQSSNVINKIKETRDNMKNNADSEDSYDEMLDQADQDVEKFQEDLGRDLTEDNNEYVNAPDK</sequence>
<dbReference type="InterPro" id="IPR052928">
    <property type="entry name" value="Desiccation-related_membrane"/>
</dbReference>
<dbReference type="PANTHER" id="PTHR35792:SF1">
    <property type="entry name" value="SLL0268 PROTEIN"/>
    <property type="match status" value="1"/>
</dbReference>
<keyword evidence="1" id="KW-1133">Transmembrane helix</keyword>
<accession>A0A5R9F7S2</accession>
<dbReference type="Pfam" id="PF12732">
    <property type="entry name" value="YtxH"/>
    <property type="match status" value="1"/>
</dbReference>
<proteinExistence type="predicted"/>
<keyword evidence="1" id="KW-0812">Transmembrane</keyword>
<dbReference type="EMBL" id="SWLG01000001">
    <property type="protein sequence ID" value="TLS39081.1"/>
    <property type="molecule type" value="Genomic_DNA"/>
</dbReference>
<evidence type="ECO:0000313" key="3">
    <source>
        <dbReference type="Proteomes" id="UP000308230"/>
    </source>
</evidence>
<dbReference type="Proteomes" id="UP000308230">
    <property type="component" value="Unassembled WGS sequence"/>
</dbReference>
<dbReference type="InterPro" id="IPR024623">
    <property type="entry name" value="YtxH"/>
</dbReference>
<keyword evidence="3" id="KW-1185">Reference proteome</keyword>
<comment type="caution">
    <text evidence="2">The sequence shown here is derived from an EMBL/GenBank/DDBJ whole genome shotgun (WGS) entry which is preliminary data.</text>
</comment>
<evidence type="ECO:0000256" key="1">
    <source>
        <dbReference type="SAM" id="Phobius"/>
    </source>
</evidence>
<evidence type="ECO:0000313" key="2">
    <source>
        <dbReference type="EMBL" id="TLS39081.1"/>
    </source>
</evidence>
<keyword evidence="1" id="KW-0472">Membrane</keyword>
<feature type="transmembrane region" description="Helical" evidence="1">
    <location>
        <begin position="14"/>
        <end position="33"/>
    </location>
</feature>
<dbReference type="PANTHER" id="PTHR35792">
    <property type="entry name" value="GENERAL STRESS PROTEIN"/>
    <property type="match status" value="1"/>
</dbReference>
<reference evidence="2 3" key="1">
    <citation type="submission" date="2019-04" db="EMBL/GenBank/DDBJ databases">
        <title>Bacillus caeni sp. nov., a bacterium isolated from mangrove sediment.</title>
        <authorList>
            <person name="Huang H."/>
            <person name="Mo K."/>
            <person name="Hu Y."/>
        </authorList>
    </citation>
    <scope>NUCLEOTIDE SEQUENCE [LARGE SCALE GENOMIC DNA]</scope>
    <source>
        <strain evidence="2 3">HB172195</strain>
    </source>
</reference>
<dbReference type="OrthoDB" id="9810874at2"/>
<protein>
    <submittedName>
        <fullName evidence="2">YtxH domain-containing protein</fullName>
    </submittedName>
</protein>